<dbReference type="Gene3D" id="3.30.465.10">
    <property type="match status" value="1"/>
</dbReference>
<dbReference type="CDD" id="cd04590">
    <property type="entry name" value="CBS_pair_CorC_HlyC_assoc"/>
    <property type="match status" value="1"/>
</dbReference>
<dbReference type="AlphaFoldDB" id="A0A660SCF7"/>
<dbReference type="GO" id="GO:0005886">
    <property type="term" value="C:plasma membrane"/>
    <property type="evidence" value="ECO:0007669"/>
    <property type="project" value="TreeGrafter"/>
</dbReference>
<evidence type="ECO:0000256" key="5">
    <source>
        <dbReference type="ARBA" id="ARBA00023122"/>
    </source>
</evidence>
<dbReference type="Pfam" id="PF01595">
    <property type="entry name" value="CNNM"/>
    <property type="match status" value="1"/>
</dbReference>
<evidence type="ECO:0000256" key="2">
    <source>
        <dbReference type="ARBA" id="ARBA00022692"/>
    </source>
</evidence>
<dbReference type="InterPro" id="IPR000644">
    <property type="entry name" value="CBS_dom"/>
</dbReference>
<dbReference type="InterPro" id="IPR044751">
    <property type="entry name" value="Ion_transp-like_CBS"/>
</dbReference>
<evidence type="ECO:0000256" key="4">
    <source>
        <dbReference type="ARBA" id="ARBA00022989"/>
    </source>
</evidence>
<evidence type="ECO:0000313" key="12">
    <source>
        <dbReference type="EMBL" id="RKX67680.1"/>
    </source>
</evidence>
<protein>
    <submittedName>
        <fullName evidence="12">Uncharacterized protein</fullName>
    </submittedName>
</protein>
<keyword evidence="3" id="KW-0677">Repeat</keyword>
<evidence type="ECO:0000256" key="9">
    <source>
        <dbReference type="SAM" id="Phobius"/>
    </source>
</evidence>
<evidence type="ECO:0000259" key="10">
    <source>
        <dbReference type="PROSITE" id="PS51371"/>
    </source>
</evidence>
<dbReference type="GO" id="GO:0050660">
    <property type="term" value="F:flavin adenine dinucleotide binding"/>
    <property type="evidence" value="ECO:0007669"/>
    <property type="project" value="InterPro"/>
</dbReference>
<dbReference type="PROSITE" id="PS51371">
    <property type="entry name" value="CBS"/>
    <property type="match status" value="1"/>
</dbReference>
<dbReference type="InterPro" id="IPR046342">
    <property type="entry name" value="CBS_dom_sf"/>
</dbReference>
<evidence type="ECO:0000256" key="1">
    <source>
        <dbReference type="ARBA" id="ARBA00004141"/>
    </source>
</evidence>
<keyword evidence="6 8" id="KW-0472">Membrane</keyword>
<evidence type="ECO:0000313" key="13">
    <source>
        <dbReference type="Proteomes" id="UP000282321"/>
    </source>
</evidence>
<dbReference type="SMART" id="SM01091">
    <property type="entry name" value="CorC_HlyC"/>
    <property type="match status" value="1"/>
</dbReference>
<evidence type="ECO:0000256" key="6">
    <source>
        <dbReference type="ARBA" id="ARBA00023136"/>
    </source>
</evidence>
<feature type="transmembrane region" description="Helical" evidence="9">
    <location>
        <begin position="47"/>
        <end position="70"/>
    </location>
</feature>
<feature type="transmembrane region" description="Helical" evidence="9">
    <location>
        <begin position="76"/>
        <end position="101"/>
    </location>
</feature>
<gene>
    <name evidence="12" type="ORF">DRP44_01750</name>
</gene>
<dbReference type="InterPro" id="IPR036318">
    <property type="entry name" value="FAD-bd_PCMH-like_sf"/>
</dbReference>
<feature type="domain" description="CNNM transmembrane" evidence="11">
    <location>
        <begin position="1"/>
        <end position="176"/>
    </location>
</feature>
<reference evidence="12 13" key="1">
    <citation type="submission" date="2018-06" db="EMBL/GenBank/DDBJ databases">
        <title>Extensive metabolic versatility and redundancy in microbially diverse, dynamic hydrothermal sediments.</title>
        <authorList>
            <person name="Dombrowski N."/>
            <person name="Teske A."/>
            <person name="Baker B.J."/>
        </authorList>
    </citation>
    <scope>NUCLEOTIDE SEQUENCE [LARGE SCALE GENOMIC DNA]</scope>
    <source>
        <strain evidence="12">B35_G9</strain>
    </source>
</reference>
<accession>A0A660SCF7</accession>
<dbReference type="InterPro" id="IPR016169">
    <property type="entry name" value="FAD-bd_PCMH_sub2"/>
</dbReference>
<evidence type="ECO:0000256" key="3">
    <source>
        <dbReference type="ARBA" id="ARBA00022737"/>
    </source>
</evidence>
<keyword evidence="2 8" id="KW-0812">Transmembrane</keyword>
<dbReference type="PANTHER" id="PTHR22777:SF17">
    <property type="entry name" value="UPF0053 PROTEIN SLL0260"/>
    <property type="match status" value="1"/>
</dbReference>
<keyword evidence="4 8" id="KW-1133">Transmembrane helix</keyword>
<dbReference type="PROSITE" id="PS51846">
    <property type="entry name" value="CNNM"/>
    <property type="match status" value="1"/>
</dbReference>
<comment type="caution">
    <text evidence="12">The sequence shown here is derived from an EMBL/GenBank/DDBJ whole genome shotgun (WGS) entry which is preliminary data.</text>
</comment>
<dbReference type="SUPFAM" id="SSF56176">
    <property type="entry name" value="FAD-binding/transporter-associated domain-like"/>
    <property type="match status" value="1"/>
</dbReference>
<organism evidence="12 13">
    <name type="scientific">candidate division TA06 bacterium</name>
    <dbReference type="NCBI Taxonomy" id="2250710"/>
    <lineage>
        <taxon>Bacteria</taxon>
        <taxon>Bacteria division TA06</taxon>
    </lineage>
</organism>
<feature type="transmembrane region" description="Helical" evidence="9">
    <location>
        <begin position="6"/>
        <end position="26"/>
    </location>
</feature>
<proteinExistence type="predicted"/>
<evidence type="ECO:0000256" key="7">
    <source>
        <dbReference type="PROSITE-ProRule" id="PRU00703"/>
    </source>
</evidence>
<dbReference type="SUPFAM" id="SSF54631">
    <property type="entry name" value="CBS-domain pair"/>
    <property type="match status" value="1"/>
</dbReference>
<dbReference type="Pfam" id="PF03471">
    <property type="entry name" value="CorC_HlyC"/>
    <property type="match status" value="1"/>
</dbReference>
<dbReference type="InterPro" id="IPR002550">
    <property type="entry name" value="CNNM"/>
</dbReference>
<dbReference type="Pfam" id="PF00571">
    <property type="entry name" value="CBS"/>
    <property type="match status" value="2"/>
</dbReference>
<dbReference type="PANTHER" id="PTHR22777">
    <property type="entry name" value="HEMOLYSIN-RELATED"/>
    <property type="match status" value="1"/>
</dbReference>
<name>A0A660SCF7_UNCT6</name>
<feature type="domain" description="CBS" evidence="10">
    <location>
        <begin position="255"/>
        <end position="312"/>
    </location>
</feature>
<evidence type="ECO:0000256" key="8">
    <source>
        <dbReference type="PROSITE-ProRule" id="PRU01193"/>
    </source>
</evidence>
<evidence type="ECO:0000259" key="11">
    <source>
        <dbReference type="PROSITE" id="PS51846"/>
    </source>
</evidence>
<feature type="transmembrane region" description="Helical" evidence="9">
    <location>
        <begin position="113"/>
        <end position="132"/>
    </location>
</feature>
<dbReference type="EMBL" id="QNBC01000013">
    <property type="protein sequence ID" value="RKX67680.1"/>
    <property type="molecule type" value="Genomic_DNA"/>
</dbReference>
<comment type="subcellular location">
    <subcellularLocation>
        <location evidence="1">Membrane</location>
        <topology evidence="1">Multi-pass membrane protein</topology>
    </subcellularLocation>
</comment>
<dbReference type="Proteomes" id="UP000282321">
    <property type="component" value="Unassembled WGS sequence"/>
</dbReference>
<sequence>MITILIIDSLLLFLTAFFNVVEISFLSTKKVHYSKYSSGIKKQINRFYEKPSVLLSIVLIGVNITVIFISSLTSRYILYNFSEITSTLLITSVVLIIGEIIPKLWAIKVAKKIFPKFIIPLLVFEKSFYPLIKFLDFISNRFYGFKIFKKKERITKDQMHDLISIIEQDGVISANERIILQKMLNLENITVSDILIPRIHIVGVDNNASYEEIKELFKRSGFSRIIVYKNSVDHILGYIHIIDFITQEHFDLKEITKNILFIPPSKRIDHLFYEMKDFGISIAAVLDEYGETEGIITLEDILEEMFGEIEDEFSKDEEDIIKISENIFKVNPSCEIEDFNMFFHTKIPTSEDYETIGGFLLFKMGTIPPRGATVQVNNIRITVESRNDRQIKNLKVEIIR</sequence>
<dbReference type="InterPro" id="IPR005170">
    <property type="entry name" value="Transptr-assoc_dom"/>
</dbReference>
<keyword evidence="5 7" id="KW-0129">CBS domain</keyword>
<dbReference type="Gene3D" id="3.10.580.10">
    <property type="entry name" value="CBS-domain"/>
    <property type="match status" value="1"/>
</dbReference>